<evidence type="ECO:0000313" key="3">
    <source>
        <dbReference type="Proteomes" id="UP001283361"/>
    </source>
</evidence>
<proteinExistence type="predicted"/>
<feature type="region of interest" description="Disordered" evidence="1">
    <location>
        <begin position="16"/>
        <end position="102"/>
    </location>
</feature>
<gene>
    <name evidence="2" type="ORF">RRG08_019593</name>
</gene>
<reference evidence="2" key="1">
    <citation type="journal article" date="2023" name="G3 (Bethesda)">
        <title>A reference genome for the long-term kleptoplast-retaining sea slug Elysia crispata morphotype clarki.</title>
        <authorList>
            <person name="Eastman K.E."/>
            <person name="Pendleton A.L."/>
            <person name="Shaikh M.A."/>
            <person name="Suttiyut T."/>
            <person name="Ogas R."/>
            <person name="Tomko P."/>
            <person name="Gavelis G."/>
            <person name="Widhalm J.R."/>
            <person name="Wisecaver J.H."/>
        </authorList>
    </citation>
    <scope>NUCLEOTIDE SEQUENCE</scope>
    <source>
        <strain evidence="2">ECLA1</strain>
    </source>
</reference>
<protein>
    <submittedName>
        <fullName evidence="2">Uncharacterized protein</fullName>
    </submittedName>
</protein>
<accession>A0AAE1AWP7</accession>
<feature type="compositionally biased region" description="Acidic residues" evidence="1">
    <location>
        <begin position="44"/>
        <end position="67"/>
    </location>
</feature>
<dbReference type="EMBL" id="JAWDGP010001071">
    <property type="protein sequence ID" value="KAK3795318.1"/>
    <property type="molecule type" value="Genomic_DNA"/>
</dbReference>
<sequence length="251" mass="28275">MDRIVWDDMASFVKDDNILESENSEVERSSTELKPIVFHKSDSDVVDDTGGLDDVESSRSDEEDAGSDDGKKGGGENEQNDNGDDKENVGGDEDIGAVTAGKDETEWSFEPLPFDKTPRKNIARIAKNRVPFIENLTSAVDFFHLFISRVMVVMVIKYTNMEGKRVRGDSLSDTDLVEIHSLIGCLIYIEGMKQHMEDMKVMVDLLEGLQLMPACFATNRLCDLSTFMGFDEKTTRNNQRERDLLAQIRDF</sequence>
<dbReference type="Proteomes" id="UP001283361">
    <property type="component" value="Unassembled WGS sequence"/>
</dbReference>
<evidence type="ECO:0000313" key="2">
    <source>
        <dbReference type="EMBL" id="KAK3795318.1"/>
    </source>
</evidence>
<name>A0AAE1AWP7_9GAST</name>
<comment type="caution">
    <text evidence="2">The sequence shown here is derived from an EMBL/GenBank/DDBJ whole genome shotgun (WGS) entry which is preliminary data.</text>
</comment>
<dbReference type="AlphaFoldDB" id="A0AAE1AWP7"/>
<evidence type="ECO:0000256" key="1">
    <source>
        <dbReference type="SAM" id="MobiDB-lite"/>
    </source>
</evidence>
<keyword evidence="3" id="KW-1185">Reference proteome</keyword>
<organism evidence="2 3">
    <name type="scientific">Elysia crispata</name>
    <name type="common">lettuce slug</name>
    <dbReference type="NCBI Taxonomy" id="231223"/>
    <lineage>
        <taxon>Eukaryota</taxon>
        <taxon>Metazoa</taxon>
        <taxon>Spiralia</taxon>
        <taxon>Lophotrochozoa</taxon>
        <taxon>Mollusca</taxon>
        <taxon>Gastropoda</taxon>
        <taxon>Heterobranchia</taxon>
        <taxon>Euthyneura</taxon>
        <taxon>Panpulmonata</taxon>
        <taxon>Sacoglossa</taxon>
        <taxon>Placobranchoidea</taxon>
        <taxon>Plakobranchidae</taxon>
        <taxon>Elysia</taxon>
    </lineage>
</organism>